<evidence type="ECO:0000313" key="2">
    <source>
        <dbReference type="Proteomes" id="UP000094974"/>
    </source>
</evidence>
<protein>
    <submittedName>
        <fullName evidence="1">Uncharacterized protein</fullName>
    </submittedName>
</protein>
<comment type="caution">
    <text evidence="1">The sequence shown here is derived from an EMBL/GenBank/DDBJ whole genome shotgun (WGS) entry which is preliminary data.</text>
</comment>
<sequence>MARIRNLKAVSKRINRHDPVDAEYTIQTVKGEKLINLITYGSDKCKTNGTKQTLLFDENIAYQLYKIFKSEYNFYD</sequence>
<organism evidence="1 2">
    <name type="scientific">Paenibacillus polymyxa</name>
    <name type="common">Bacillus polymyxa</name>
    <dbReference type="NCBI Taxonomy" id="1406"/>
    <lineage>
        <taxon>Bacteria</taxon>
        <taxon>Bacillati</taxon>
        <taxon>Bacillota</taxon>
        <taxon>Bacilli</taxon>
        <taxon>Bacillales</taxon>
        <taxon>Paenibacillaceae</taxon>
        <taxon>Paenibacillus</taxon>
    </lineage>
</organism>
<evidence type="ECO:0000313" key="1">
    <source>
        <dbReference type="EMBL" id="ODA07355.1"/>
    </source>
</evidence>
<dbReference type="Proteomes" id="UP000094974">
    <property type="component" value="Unassembled WGS sequence"/>
</dbReference>
<dbReference type="RefSeq" id="WP_068941138.1">
    <property type="nucleotide sequence ID" value="NZ_LYND01000151.1"/>
</dbReference>
<reference evidence="2" key="1">
    <citation type="submission" date="2016-05" db="EMBL/GenBank/DDBJ databases">
        <title>Whole genome shotgun sequencing of cultured foodborne pathogen.</title>
        <authorList>
            <person name="Zheng J."/>
            <person name="Timme R."/>
            <person name="Allard M."/>
            <person name="Strain E."/>
            <person name="Luo Y."/>
            <person name="Brown E."/>
        </authorList>
    </citation>
    <scope>NUCLEOTIDE SEQUENCE [LARGE SCALE GENOMIC DNA]</scope>
    <source>
        <strain evidence="2">CFSAN034343</strain>
    </source>
</reference>
<accession>A0ABX2Z7X5</accession>
<keyword evidence="2" id="KW-1185">Reference proteome</keyword>
<name>A0ABX2Z7X5_PAEPO</name>
<dbReference type="EMBL" id="LYND01000151">
    <property type="protein sequence ID" value="ODA07355.1"/>
    <property type="molecule type" value="Genomic_DNA"/>
</dbReference>
<gene>
    <name evidence="1" type="ORF">A7312_09700</name>
</gene>
<proteinExistence type="predicted"/>